<keyword evidence="2" id="KW-1185">Reference proteome</keyword>
<evidence type="ECO:0000313" key="2">
    <source>
        <dbReference type="Proteomes" id="UP000094463"/>
    </source>
</evidence>
<evidence type="ECO:0008006" key="3">
    <source>
        <dbReference type="Google" id="ProtNLM"/>
    </source>
</evidence>
<dbReference type="STRING" id="632773.BBEV_0041"/>
<dbReference type="AlphaFoldDB" id="A0A1D7QQY8"/>
<accession>A0A1D7QQY8</accession>
<protein>
    <recommendedName>
        <fullName evidence="3">CxxH/CxxC protein, BA_5709 family</fullName>
    </recommendedName>
</protein>
<evidence type="ECO:0000313" key="1">
    <source>
        <dbReference type="EMBL" id="AOM81437.1"/>
    </source>
</evidence>
<sequence length="59" mass="6742">MITYCCEEHIEEALEETLEDGCLPPDFQNIVPGAHGEIRCFICLKQAVYKVERPKQSSE</sequence>
<proteinExistence type="predicted"/>
<dbReference type="KEGG" id="bbev:BBEV_0041"/>
<dbReference type="EMBL" id="CP012502">
    <property type="protein sequence ID" value="AOM81437.1"/>
    <property type="molecule type" value="Genomic_DNA"/>
</dbReference>
<dbReference type="NCBIfam" id="TIGR04129">
    <property type="entry name" value="CxxH_BA5709"/>
    <property type="match status" value="1"/>
</dbReference>
<dbReference type="Proteomes" id="UP000094463">
    <property type="component" value="Chromosome"/>
</dbReference>
<gene>
    <name evidence="1" type="ORF">BBEV_0041</name>
</gene>
<dbReference type="Pfam" id="PF14116">
    <property type="entry name" value="YyzF"/>
    <property type="match status" value="1"/>
</dbReference>
<name>A0A1D7QQY8_9BACI</name>
<organism evidence="1 2">
    <name type="scientific">Salisediminibacterium beveridgei</name>
    <dbReference type="NCBI Taxonomy" id="632773"/>
    <lineage>
        <taxon>Bacteria</taxon>
        <taxon>Bacillati</taxon>
        <taxon>Bacillota</taxon>
        <taxon>Bacilli</taxon>
        <taxon>Bacillales</taxon>
        <taxon>Bacillaceae</taxon>
        <taxon>Salisediminibacterium</taxon>
    </lineage>
</organism>
<reference evidence="1 2" key="1">
    <citation type="submission" date="2015-08" db="EMBL/GenBank/DDBJ databases">
        <title>The complete genome sequence of Bacillus beveridgei MLTeJB.</title>
        <authorList>
            <person name="Hanson T.E."/>
            <person name="Mesa C."/>
            <person name="Basesman S.M."/>
            <person name="Oremland R.S."/>
        </authorList>
    </citation>
    <scope>NUCLEOTIDE SEQUENCE [LARGE SCALE GENOMIC DNA]</scope>
    <source>
        <strain evidence="1 2">MLTeJB</strain>
    </source>
</reference>
<dbReference type="InterPro" id="IPR025626">
    <property type="entry name" value="YyzF"/>
</dbReference>